<keyword evidence="3 4" id="KW-0592">Phosphate transport</keyword>
<keyword evidence="2 4" id="KW-0813">Transport</keyword>
<proteinExistence type="inferred from homology"/>
<evidence type="ECO:0000256" key="3">
    <source>
        <dbReference type="ARBA" id="ARBA00022592"/>
    </source>
</evidence>
<dbReference type="Proteomes" id="UP001589748">
    <property type="component" value="Unassembled WGS sequence"/>
</dbReference>
<accession>A0ABV5LPN1</accession>
<evidence type="ECO:0000256" key="6">
    <source>
        <dbReference type="SAM" id="SignalP"/>
    </source>
</evidence>
<feature type="signal peptide" evidence="6">
    <location>
        <begin position="1"/>
        <end position="27"/>
    </location>
</feature>
<dbReference type="PIRSF" id="PIRSF002756">
    <property type="entry name" value="PstS"/>
    <property type="match status" value="1"/>
</dbReference>
<feature type="domain" description="PBP" evidence="7">
    <location>
        <begin position="38"/>
        <end position="338"/>
    </location>
</feature>
<dbReference type="Pfam" id="PF12849">
    <property type="entry name" value="PBP_like_2"/>
    <property type="match status" value="1"/>
</dbReference>
<keyword evidence="6" id="KW-0732">Signal</keyword>
<feature type="region of interest" description="Disordered" evidence="5">
    <location>
        <begin position="28"/>
        <end position="47"/>
    </location>
</feature>
<dbReference type="PANTHER" id="PTHR42996">
    <property type="entry name" value="PHOSPHATE-BINDING PROTEIN PSTS"/>
    <property type="match status" value="1"/>
</dbReference>
<dbReference type="InterPro" id="IPR005673">
    <property type="entry name" value="ABC_phos-bd_PstS"/>
</dbReference>
<evidence type="ECO:0000256" key="2">
    <source>
        <dbReference type="ARBA" id="ARBA00022448"/>
    </source>
</evidence>
<evidence type="ECO:0000313" key="8">
    <source>
        <dbReference type="EMBL" id="MFB9376027.1"/>
    </source>
</evidence>
<dbReference type="InterPro" id="IPR024370">
    <property type="entry name" value="PBP_domain"/>
</dbReference>
<dbReference type="Gene3D" id="3.40.190.10">
    <property type="entry name" value="Periplasmic binding protein-like II"/>
    <property type="match status" value="2"/>
</dbReference>
<feature type="chain" id="PRO_5046162034" description="Phosphate-binding protein" evidence="6">
    <location>
        <begin position="28"/>
        <end position="369"/>
    </location>
</feature>
<evidence type="ECO:0000259" key="7">
    <source>
        <dbReference type="Pfam" id="PF12849"/>
    </source>
</evidence>
<sequence length="369" mass="37238">MNRTVLRRAALPAALALTFGLAACSGANETQTGASGSTESASTLSGSLAGAGATSQSAAQTAWQAGFNAANPDVQVSYDAVGSGGGREQFLNGAVPFAGSDRALKDEELTQAESRCNNGNAMDLPVYVSPIAIAYNLPGVTDLQLSPATLAGIFAGTITSWNAAEIAADNPGKTLPATGITPVHRSDDSGTTENFTDYLHTTAGDVWTNEADGEWPLQGGEAAQGTSGVVQAIQAGEGAIGYADESQVAGTQLGAAKVKVGDAWVGPTADAAAKAVDASPEAEGRPEGDIAIEIDRATTEAGAYPVVLVSYLVVCSSYEDAKQGELVKAYASYIASSEGQEAANKSAGNAPISDELSGKITESLNRIGA</sequence>
<evidence type="ECO:0000256" key="5">
    <source>
        <dbReference type="SAM" id="MobiDB-lite"/>
    </source>
</evidence>
<evidence type="ECO:0000256" key="1">
    <source>
        <dbReference type="ARBA" id="ARBA00008725"/>
    </source>
</evidence>
<dbReference type="RefSeq" id="WP_380139503.1">
    <property type="nucleotide sequence ID" value="NZ_JBHLUI010000012.1"/>
</dbReference>
<protein>
    <recommendedName>
        <fullName evidence="4">Phosphate-binding protein</fullName>
    </recommendedName>
</protein>
<keyword evidence="9" id="KW-1185">Reference proteome</keyword>
<evidence type="ECO:0000256" key="4">
    <source>
        <dbReference type="PIRNR" id="PIRNR002756"/>
    </source>
</evidence>
<dbReference type="PROSITE" id="PS51257">
    <property type="entry name" value="PROKAR_LIPOPROTEIN"/>
    <property type="match status" value="1"/>
</dbReference>
<dbReference type="InterPro" id="IPR050962">
    <property type="entry name" value="Phosphate-bind_PstS"/>
</dbReference>
<organism evidence="8 9">
    <name type="scientific">Kineococcus gynurae</name>
    <dbReference type="NCBI Taxonomy" id="452979"/>
    <lineage>
        <taxon>Bacteria</taxon>
        <taxon>Bacillati</taxon>
        <taxon>Actinomycetota</taxon>
        <taxon>Actinomycetes</taxon>
        <taxon>Kineosporiales</taxon>
        <taxon>Kineosporiaceae</taxon>
        <taxon>Kineococcus</taxon>
    </lineage>
</organism>
<dbReference type="EMBL" id="JBHMDM010000001">
    <property type="protein sequence ID" value="MFB9376027.1"/>
    <property type="molecule type" value="Genomic_DNA"/>
</dbReference>
<evidence type="ECO:0000313" key="9">
    <source>
        <dbReference type="Proteomes" id="UP001589748"/>
    </source>
</evidence>
<comment type="caution">
    <text evidence="8">The sequence shown here is derived from an EMBL/GenBank/DDBJ whole genome shotgun (WGS) entry which is preliminary data.</text>
</comment>
<dbReference type="CDD" id="cd13565">
    <property type="entry name" value="PBP2_PstS"/>
    <property type="match status" value="1"/>
</dbReference>
<dbReference type="PANTHER" id="PTHR42996:SF1">
    <property type="entry name" value="PHOSPHATE-BINDING PROTEIN PSTS"/>
    <property type="match status" value="1"/>
</dbReference>
<dbReference type="SUPFAM" id="SSF53850">
    <property type="entry name" value="Periplasmic binding protein-like II"/>
    <property type="match status" value="1"/>
</dbReference>
<name>A0ABV5LPN1_9ACTN</name>
<gene>
    <name evidence="8" type="primary">pstS</name>
    <name evidence="8" type="ORF">ACFFVI_03500</name>
</gene>
<dbReference type="NCBIfam" id="TIGR00975">
    <property type="entry name" value="3a0107s03"/>
    <property type="match status" value="1"/>
</dbReference>
<reference evidence="8 9" key="1">
    <citation type="submission" date="2024-09" db="EMBL/GenBank/DDBJ databases">
        <authorList>
            <person name="Sun Q."/>
            <person name="Mori K."/>
        </authorList>
    </citation>
    <scope>NUCLEOTIDE SEQUENCE [LARGE SCALE GENOMIC DNA]</scope>
    <source>
        <strain evidence="8 9">TISTR 1856</strain>
    </source>
</reference>
<comment type="similarity">
    <text evidence="1 4">Belongs to the PstS family.</text>
</comment>